<evidence type="ECO:0000313" key="1">
    <source>
        <dbReference type="EMBL" id="CVI25145.1"/>
    </source>
</evidence>
<protein>
    <submittedName>
        <fullName evidence="1">Putative conjugal transfer protein TrbH</fullName>
    </submittedName>
</protein>
<dbReference type="RefSeq" id="WP_060723566.1">
    <property type="nucleotide sequence ID" value="NZ_LMVK01000008.1"/>
</dbReference>
<evidence type="ECO:0000313" key="2">
    <source>
        <dbReference type="Proteomes" id="UP000192074"/>
    </source>
</evidence>
<organism evidence="1 2">
    <name type="scientific">Agrobacterium tumefaciens str. B6</name>
    <dbReference type="NCBI Taxonomy" id="1183423"/>
    <lineage>
        <taxon>Bacteria</taxon>
        <taxon>Pseudomonadati</taxon>
        <taxon>Pseudomonadota</taxon>
        <taxon>Alphaproteobacteria</taxon>
        <taxon>Hyphomicrobiales</taxon>
        <taxon>Rhizobiaceae</taxon>
        <taxon>Rhizobium/Agrobacterium group</taxon>
        <taxon>Agrobacterium</taxon>
        <taxon>Agrobacterium tumefaciens complex</taxon>
    </lineage>
</organism>
<reference evidence="1 2" key="1">
    <citation type="submission" date="2016-01" db="EMBL/GenBank/DDBJ databases">
        <authorList>
            <person name="Regsiter A."/>
            <person name="william w."/>
        </authorList>
    </citation>
    <scope>NUCLEOTIDE SEQUENCE [LARGE SCALE GENOMIC DNA]</scope>
    <source>
        <strain evidence="1 2">B6</strain>
    </source>
</reference>
<sequence>MRMLFTFIPIAMLSGCQSTDGALSTTSMATSVAGPAASTIAGDMTSRLAEQIGPAGTRSIKMQKDATEYASALEAAFKGWGYTVITDEKEAKNQKPVEISYSLHSFDGQLLAYLATPSIALGRAYNVTGAGATASSPLSVMQRN</sequence>
<dbReference type="AlphaFoldDB" id="A0A822VCC9"/>
<dbReference type="NCBIfam" id="NF010409">
    <property type="entry name" value="PRK13835.1"/>
    <property type="match status" value="1"/>
</dbReference>
<dbReference type="EMBL" id="FCNL01000041">
    <property type="protein sequence ID" value="CVI25145.1"/>
    <property type="molecule type" value="Genomic_DNA"/>
</dbReference>
<accession>A0A822VCC9</accession>
<name>A0A822VCC9_AGRTU</name>
<proteinExistence type="predicted"/>
<comment type="caution">
    <text evidence="1">The sequence shown here is derived from an EMBL/GenBank/DDBJ whole genome shotgun (WGS) entry which is preliminary data.</text>
</comment>
<dbReference type="PROSITE" id="PS51257">
    <property type="entry name" value="PROKAR_LIPOPROTEIN"/>
    <property type="match status" value="1"/>
</dbReference>
<gene>
    <name evidence="1" type="primary">trbH</name>
    <name evidence="1" type="ORF">AGR4A_pAt20017</name>
</gene>
<dbReference type="Proteomes" id="UP000192074">
    <property type="component" value="Unassembled WGS sequence"/>
</dbReference>